<reference evidence="1" key="1">
    <citation type="journal article" date="2020" name="Fungal Divers.">
        <title>Resolving the Mortierellaceae phylogeny through synthesis of multi-gene phylogenetics and phylogenomics.</title>
        <authorList>
            <person name="Vandepol N."/>
            <person name="Liber J."/>
            <person name="Desiro A."/>
            <person name="Na H."/>
            <person name="Kennedy M."/>
            <person name="Barry K."/>
            <person name="Grigoriev I.V."/>
            <person name="Miller A.N."/>
            <person name="O'Donnell K."/>
            <person name="Stajich J.E."/>
            <person name="Bonito G."/>
        </authorList>
    </citation>
    <scope>NUCLEOTIDE SEQUENCE</scope>
    <source>
        <strain evidence="1">NVP60</strain>
    </source>
</reference>
<dbReference type="EMBL" id="JAAAIN010002134">
    <property type="protein sequence ID" value="KAG0296542.1"/>
    <property type="molecule type" value="Genomic_DNA"/>
</dbReference>
<gene>
    <name evidence="1" type="ORF">BGZ97_004511</name>
</gene>
<comment type="caution">
    <text evidence="1">The sequence shown here is derived from an EMBL/GenBank/DDBJ whole genome shotgun (WGS) entry which is preliminary data.</text>
</comment>
<dbReference type="Proteomes" id="UP000823405">
    <property type="component" value="Unassembled WGS sequence"/>
</dbReference>
<keyword evidence="2" id="KW-1185">Reference proteome</keyword>
<evidence type="ECO:0000313" key="1">
    <source>
        <dbReference type="EMBL" id="KAG0296542.1"/>
    </source>
</evidence>
<name>A0A9P6QRP8_9FUNG</name>
<organism evidence="1 2">
    <name type="scientific">Linnemannia gamsii</name>
    <dbReference type="NCBI Taxonomy" id="64522"/>
    <lineage>
        <taxon>Eukaryota</taxon>
        <taxon>Fungi</taxon>
        <taxon>Fungi incertae sedis</taxon>
        <taxon>Mucoromycota</taxon>
        <taxon>Mortierellomycotina</taxon>
        <taxon>Mortierellomycetes</taxon>
        <taxon>Mortierellales</taxon>
        <taxon>Mortierellaceae</taxon>
        <taxon>Linnemannia</taxon>
    </lineage>
</organism>
<accession>A0A9P6QRP8</accession>
<sequence length="114" mass="12664">MECLALPRWRPRLKDYVPRSASGDPLSTLEDPEAPVAALKALGCFTVPEIAPVLPAEFASLYIREKILEANDTLVLDKYSFILEKLARFEVSNMHRGLFKEVGSKNVVDSASKT</sequence>
<protein>
    <submittedName>
        <fullName evidence="1">Uncharacterized protein</fullName>
    </submittedName>
</protein>
<evidence type="ECO:0000313" key="2">
    <source>
        <dbReference type="Proteomes" id="UP000823405"/>
    </source>
</evidence>
<dbReference type="AlphaFoldDB" id="A0A9P6QRP8"/>
<proteinExistence type="predicted"/>